<keyword evidence="1" id="KW-0175">Coiled coil</keyword>
<reference evidence="3" key="2">
    <citation type="submission" date="2015-08" db="UniProtKB">
        <authorList>
            <consortium name="WormBaseParasite"/>
        </authorList>
    </citation>
    <scope>IDENTIFICATION</scope>
</reference>
<proteinExistence type="predicted"/>
<dbReference type="Proteomes" id="UP000035680">
    <property type="component" value="Unassembled WGS sequence"/>
</dbReference>
<feature type="coiled-coil region" evidence="1">
    <location>
        <begin position="17"/>
        <end position="44"/>
    </location>
</feature>
<evidence type="ECO:0000313" key="2">
    <source>
        <dbReference type="Proteomes" id="UP000035680"/>
    </source>
</evidence>
<dbReference type="WBParaSite" id="SVE_0734600.1">
    <property type="protein sequence ID" value="SVE_0734600.1"/>
    <property type="gene ID" value="SVE_0734600"/>
</dbReference>
<evidence type="ECO:0000256" key="1">
    <source>
        <dbReference type="SAM" id="Coils"/>
    </source>
</evidence>
<reference evidence="2" key="1">
    <citation type="submission" date="2014-07" db="EMBL/GenBank/DDBJ databases">
        <authorList>
            <person name="Martin A.A"/>
            <person name="De Silva N."/>
        </authorList>
    </citation>
    <scope>NUCLEOTIDE SEQUENCE</scope>
</reference>
<dbReference type="AlphaFoldDB" id="A0A0K0FER1"/>
<organism evidence="2 3">
    <name type="scientific">Strongyloides venezuelensis</name>
    <name type="common">Threadworm</name>
    <dbReference type="NCBI Taxonomy" id="75913"/>
    <lineage>
        <taxon>Eukaryota</taxon>
        <taxon>Metazoa</taxon>
        <taxon>Ecdysozoa</taxon>
        <taxon>Nematoda</taxon>
        <taxon>Chromadorea</taxon>
        <taxon>Rhabditida</taxon>
        <taxon>Tylenchina</taxon>
        <taxon>Panagrolaimomorpha</taxon>
        <taxon>Strongyloidoidea</taxon>
        <taxon>Strongyloididae</taxon>
        <taxon>Strongyloides</taxon>
    </lineage>
</organism>
<name>A0A0K0FER1_STRVS</name>
<evidence type="ECO:0000313" key="3">
    <source>
        <dbReference type="WBParaSite" id="SVE_0734600.1"/>
    </source>
</evidence>
<accession>A0A0K0FER1</accession>
<sequence length="178" mass="21201">MLGYANFQDSLTENKNNRKIISNLKDLQKKCKDVEKTFEFLNYTNEKKKTKDNKVKLFKFLKSENKKIPKIIKKIHKEIARTRRRYFTLYGQIPDDGHCRFHCMNVINNITNNDNNSHHNIRREVLTVIQKINESCKDRKPMHQRHIPEFMRPPIRGLPGLLGLYTFLMSTHFKGVKN</sequence>
<protein>
    <submittedName>
        <fullName evidence="3">OTU domain-containing protein</fullName>
    </submittedName>
</protein>
<keyword evidence="2" id="KW-1185">Reference proteome</keyword>